<accession>A0AB73T4C2</accession>
<protein>
    <submittedName>
        <fullName evidence="1">Uncharacterized beta-barrel protein YwiB (DUF1934 family)</fullName>
    </submittedName>
</protein>
<dbReference type="InterPro" id="IPR012674">
    <property type="entry name" value="Calycin"/>
</dbReference>
<proteinExistence type="predicted"/>
<reference evidence="1 2" key="1">
    <citation type="submission" date="2018-05" db="EMBL/GenBank/DDBJ databases">
        <authorList>
            <person name="Goeker M."/>
            <person name="Huntemann M."/>
            <person name="Clum A."/>
            <person name="Pillay M."/>
            <person name="Palaniappan K."/>
            <person name="Varghese N."/>
            <person name="Mikhailova N."/>
            <person name="Stamatis D."/>
            <person name="Reddy T."/>
            <person name="Daum C."/>
            <person name="Shapiro N."/>
            <person name="Ivanova N."/>
            <person name="Kyrpides N."/>
            <person name="Woyke T."/>
        </authorList>
    </citation>
    <scope>NUCLEOTIDE SEQUENCE [LARGE SCALE GENOMIC DNA]</scope>
    <source>
        <strain evidence="1 2">DSM 26524</strain>
    </source>
</reference>
<dbReference type="RefSeq" id="WP_109626677.1">
    <property type="nucleotide sequence ID" value="NZ_CABJAT010000006.1"/>
</dbReference>
<gene>
    <name evidence="1" type="ORF">C7383_106204</name>
</gene>
<dbReference type="EMBL" id="QGGY01000006">
    <property type="protein sequence ID" value="PWJ75634.1"/>
    <property type="molecule type" value="Genomic_DNA"/>
</dbReference>
<comment type="caution">
    <text evidence="1">The sequence shown here is derived from an EMBL/GenBank/DDBJ whole genome shotgun (WGS) entry which is preliminary data.</text>
</comment>
<organism evidence="1 2">
    <name type="scientific">Murimonas intestini</name>
    <dbReference type="NCBI Taxonomy" id="1337051"/>
    <lineage>
        <taxon>Bacteria</taxon>
        <taxon>Bacillati</taxon>
        <taxon>Bacillota</taxon>
        <taxon>Clostridia</taxon>
        <taxon>Lachnospirales</taxon>
        <taxon>Lachnospiraceae</taxon>
        <taxon>Murimonas</taxon>
    </lineage>
</organism>
<sequence length="149" mass="17103">MTKEILLSIKGLQFLEDNNEDEIEVITTGTYFQKDGRHYIKYDEVMEGLEGKIQNLIKINGKSMEVTKRGLSNVHMVFEENKKNVTYYDTPFGNLLVGIAATNIDLNESKDIIDVKVDYALEVNYEHLADCTISMNIQAKDMKRPHLLQ</sequence>
<dbReference type="InterPro" id="IPR015231">
    <property type="entry name" value="DUF1934"/>
</dbReference>
<evidence type="ECO:0000313" key="1">
    <source>
        <dbReference type="EMBL" id="PWJ75634.1"/>
    </source>
</evidence>
<evidence type="ECO:0000313" key="2">
    <source>
        <dbReference type="Proteomes" id="UP000245412"/>
    </source>
</evidence>
<dbReference type="Proteomes" id="UP000245412">
    <property type="component" value="Unassembled WGS sequence"/>
</dbReference>
<dbReference type="Gene3D" id="2.40.128.20">
    <property type="match status" value="1"/>
</dbReference>
<name>A0AB73T4C2_9FIRM</name>
<dbReference type="AlphaFoldDB" id="A0AB73T4C2"/>
<dbReference type="SUPFAM" id="SSF50814">
    <property type="entry name" value="Lipocalins"/>
    <property type="match status" value="1"/>
</dbReference>
<keyword evidence="2" id="KW-1185">Reference proteome</keyword>
<dbReference type="Pfam" id="PF09148">
    <property type="entry name" value="DUF1934"/>
    <property type="match status" value="1"/>
</dbReference>